<protein>
    <recommendedName>
        <fullName evidence="9">EGF-like domain-containing protein</fullName>
    </recommendedName>
</protein>
<dbReference type="PANTHER" id="PTHR24039">
    <property type="entry name" value="FIBRILLIN-RELATED"/>
    <property type="match status" value="1"/>
</dbReference>
<dbReference type="RefSeq" id="XP_014148734.1">
    <property type="nucleotide sequence ID" value="XM_014293259.1"/>
</dbReference>
<evidence type="ECO:0000256" key="4">
    <source>
        <dbReference type="ARBA" id="ARBA00022837"/>
    </source>
</evidence>
<keyword evidence="6" id="KW-0325">Glycoprotein</keyword>
<keyword evidence="5" id="KW-1015">Disulfide bond</keyword>
<feature type="compositionally biased region" description="Polar residues" evidence="8">
    <location>
        <begin position="370"/>
        <end position="390"/>
    </location>
</feature>
<dbReference type="SUPFAM" id="SSF57184">
    <property type="entry name" value="Growth factor receptor domain"/>
    <property type="match status" value="1"/>
</dbReference>
<keyword evidence="2" id="KW-0732">Signal</keyword>
<dbReference type="CDD" id="cd00054">
    <property type="entry name" value="EGF_CA"/>
    <property type="match status" value="1"/>
</dbReference>
<name>A0A0L0FDJ4_9EUKA</name>
<dbReference type="FunFam" id="2.10.25.10:FF:000038">
    <property type="entry name" value="Fibrillin 2"/>
    <property type="match status" value="1"/>
</dbReference>
<dbReference type="Pfam" id="PF07645">
    <property type="entry name" value="EGF_CA"/>
    <property type="match status" value="4"/>
</dbReference>
<proteinExistence type="predicted"/>
<reference evidence="10 11" key="1">
    <citation type="submission" date="2011-02" db="EMBL/GenBank/DDBJ databases">
        <title>The Genome Sequence of Sphaeroforma arctica JP610.</title>
        <authorList>
            <consortium name="The Broad Institute Genome Sequencing Platform"/>
            <person name="Russ C."/>
            <person name="Cuomo C."/>
            <person name="Young S.K."/>
            <person name="Zeng Q."/>
            <person name="Gargeya S."/>
            <person name="Alvarado L."/>
            <person name="Berlin A."/>
            <person name="Chapman S.B."/>
            <person name="Chen Z."/>
            <person name="Freedman E."/>
            <person name="Gellesch M."/>
            <person name="Goldberg J."/>
            <person name="Griggs A."/>
            <person name="Gujja S."/>
            <person name="Heilman E."/>
            <person name="Heiman D."/>
            <person name="Howarth C."/>
            <person name="Mehta T."/>
            <person name="Neiman D."/>
            <person name="Pearson M."/>
            <person name="Roberts A."/>
            <person name="Saif S."/>
            <person name="Shea T."/>
            <person name="Shenoy N."/>
            <person name="Sisk P."/>
            <person name="Stolte C."/>
            <person name="Sykes S."/>
            <person name="White J."/>
            <person name="Yandava C."/>
            <person name="Burger G."/>
            <person name="Gray M.W."/>
            <person name="Holland P.W.H."/>
            <person name="King N."/>
            <person name="Lang F.B.F."/>
            <person name="Roger A.J."/>
            <person name="Ruiz-Trillo I."/>
            <person name="Haas B."/>
            <person name="Nusbaum C."/>
            <person name="Birren B."/>
        </authorList>
    </citation>
    <scope>NUCLEOTIDE SEQUENCE [LARGE SCALE GENOMIC DNA]</scope>
    <source>
        <strain evidence="10 11">JP610</strain>
    </source>
</reference>
<dbReference type="InterPro" id="IPR001881">
    <property type="entry name" value="EGF-like_Ca-bd_dom"/>
</dbReference>
<dbReference type="Gene3D" id="2.10.25.10">
    <property type="entry name" value="Laminin"/>
    <property type="match status" value="5"/>
</dbReference>
<dbReference type="InterPro" id="IPR000152">
    <property type="entry name" value="EGF-type_Asp/Asn_hydroxyl_site"/>
</dbReference>
<dbReference type="PROSITE" id="PS01186">
    <property type="entry name" value="EGF_2"/>
    <property type="match status" value="1"/>
</dbReference>
<keyword evidence="11" id="KW-1185">Reference proteome</keyword>
<dbReference type="SMART" id="SM00181">
    <property type="entry name" value="EGF"/>
    <property type="match status" value="5"/>
</dbReference>
<evidence type="ECO:0000256" key="3">
    <source>
        <dbReference type="ARBA" id="ARBA00022737"/>
    </source>
</evidence>
<dbReference type="OrthoDB" id="4405280at2759"/>
<dbReference type="PROSITE" id="PS01187">
    <property type="entry name" value="EGF_CA"/>
    <property type="match status" value="1"/>
</dbReference>
<evidence type="ECO:0000256" key="5">
    <source>
        <dbReference type="ARBA" id="ARBA00023157"/>
    </source>
</evidence>
<evidence type="ECO:0000313" key="10">
    <source>
        <dbReference type="EMBL" id="KNC74832.1"/>
    </source>
</evidence>
<dbReference type="PROSITE" id="PS00010">
    <property type="entry name" value="ASX_HYDROXYL"/>
    <property type="match status" value="3"/>
</dbReference>
<feature type="region of interest" description="Disordered" evidence="8">
    <location>
        <begin position="357"/>
        <end position="390"/>
    </location>
</feature>
<keyword evidence="3" id="KW-0677">Repeat</keyword>
<evidence type="ECO:0000256" key="2">
    <source>
        <dbReference type="ARBA" id="ARBA00022729"/>
    </source>
</evidence>
<feature type="domain" description="EGF-like" evidence="9">
    <location>
        <begin position="278"/>
        <end position="314"/>
    </location>
</feature>
<dbReference type="InterPro" id="IPR009030">
    <property type="entry name" value="Growth_fac_rcpt_cys_sf"/>
</dbReference>
<dbReference type="GeneID" id="25913133"/>
<evidence type="ECO:0000256" key="7">
    <source>
        <dbReference type="PROSITE-ProRule" id="PRU00076"/>
    </source>
</evidence>
<dbReference type="InterPro" id="IPR000742">
    <property type="entry name" value="EGF"/>
</dbReference>
<dbReference type="STRING" id="667725.A0A0L0FDJ4"/>
<evidence type="ECO:0000256" key="8">
    <source>
        <dbReference type="SAM" id="MobiDB-lite"/>
    </source>
</evidence>
<dbReference type="InterPro" id="IPR049883">
    <property type="entry name" value="NOTCH1_EGF-like"/>
</dbReference>
<dbReference type="InterPro" id="IPR018097">
    <property type="entry name" value="EGF_Ca-bd_CS"/>
</dbReference>
<sequence>MRSQAGLSYAQECDPCHMEMEDSGTGPCDEHALCMNEDTSYVCECAKGFVGDGATCEDFNECLVPMTVAQLMTQSTFEWDGQDILFADALHQASIGLGNACKLGCINTPGSFYCQCDLGTYLNQTDMVSCASCGPAPNCQDYWTHCLDNGMPVCLRDKCVSGFVNDNTTMASECVDVDECLTNPCVPEGLPKNATTNSTCFNLPGDYLCACNKGFYDPNGRGIDCVDVNECLDPGLNNCDKTISPFNNKTVSVCQNLVGDFKCSCVREYLGNGVVCDDLDECLYEDSFSCPDNSDCRNSIGTYDCVCKDGFEGTPVTAIDELGNEFLSCKTCGQILNCKEATCSPFREDELQSESFTTVDGRRRDVEPTDNGNDNGTSAITPIDSQSNDQTSANNVLLRCRKYARVGVGRVGVGRVGVGVWGRACGGRRVG</sequence>
<organism evidence="10 11">
    <name type="scientific">Sphaeroforma arctica JP610</name>
    <dbReference type="NCBI Taxonomy" id="667725"/>
    <lineage>
        <taxon>Eukaryota</taxon>
        <taxon>Ichthyosporea</taxon>
        <taxon>Ichthyophonida</taxon>
        <taxon>Sphaeroforma</taxon>
    </lineage>
</organism>
<keyword evidence="4" id="KW-0106">Calcium</keyword>
<accession>A0A0L0FDJ4</accession>
<dbReference type="InterPro" id="IPR024731">
    <property type="entry name" value="NELL2-like_EGF"/>
</dbReference>
<dbReference type="Pfam" id="PF12947">
    <property type="entry name" value="EGF_3"/>
    <property type="match status" value="1"/>
</dbReference>
<feature type="domain" description="EGF-like" evidence="9">
    <location>
        <begin position="176"/>
        <end position="221"/>
    </location>
</feature>
<dbReference type="SUPFAM" id="SSF57196">
    <property type="entry name" value="EGF/Laminin"/>
    <property type="match status" value="4"/>
</dbReference>
<dbReference type="SMART" id="SM00179">
    <property type="entry name" value="EGF_CA"/>
    <property type="match status" value="5"/>
</dbReference>
<evidence type="ECO:0000256" key="6">
    <source>
        <dbReference type="ARBA" id="ARBA00023180"/>
    </source>
</evidence>
<gene>
    <name evidence="10" type="ORF">SARC_12629</name>
</gene>
<evidence type="ECO:0000313" key="11">
    <source>
        <dbReference type="Proteomes" id="UP000054560"/>
    </source>
</evidence>
<keyword evidence="1 7" id="KW-0245">EGF-like domain</keyword>
<comment type="caution">
    <text evidence="7">Lacks conserved residue(s) required for the propagation of feature annotation.</text>
</comment>
<feature type="domain" description="EGF-like" evidence="9">
    <location>
        <begin position="19"/>
        <end position="57"/>
    </location>
</feature>
<dbReference type="PROSITE" id="PS50026">
    <property type="entry name" value="EGF_3"/>
    <property type="match status" value="3"/>
</dbReference>
<evidence type="ECO:0000256" key="1">
    <source>
        <dbReference type="ARBA" id="ARBA00022536"/>
    </source>
</evidence>
<dbReference type="eggNOG" id="KOG1217">
    <property type="taxonomic scope" value="Eukaryota"/>
</dbReference>
<dbReference type="AlphaFoldDB" id="A0A0L0FDJ4"/>
<dbReference type="Proteomes" id="UP000054560">
    <property type="component" value="Unassembled WGS sequence"/>
</dbReference>
<dbReference type="EMBL" id="KQ244049">
    <property type="protein sequence ID" value="KNC74832.1"/>
    <property type="molecule type" value="Genomic_DNA"/>
</dbReference>
<evidence type="ECO:0000259" key="9">
    <source>
        <dbReference type="PROSITE" id="PS50026"/>
    </source>
</evidence>
<dbReference type="PANTHER" id="PTHR24039:SF28">
    <property type="entry name" value="EGF-LIKE DOMAIN-CONTAINING PROTEIN"/>
    <property type="match status" value="1"/>
</dbReference>
<dbReference type="GO" id="GO:0005509">
    <property type="term" value="F:calcium ion binding"/>
    <property type="evidence" value="ECO:0007669"/>
    <property type="project" value="InterPro"/>
</dbReference>